<evidence type="ECO:0000313" key="2">
    <source>
        <dbReference type="EMBL" id="KAK8862814.1"/>
    </source>
</evidence>
<accession>A0ABR2IGY3</accession>
<reference evidence="2 3" key="1">
    <citation type="journal article" date="2024" name="IMA Fungus">
        <title>Apiospora arundinis, a panoply of carbohydrate-active enzymes and secondary metabolites.</title>
        <authorList>
            <person name="Sorensen T."/>
            <person name="Petersen C."/>
            <person name="Muurmann A.T."/>
            <person name="Christiansen J.V."/>
            <person name="Brundto M.L."/>
            <person name="Overgaard C.K."/>
            <person name="Boysen A.T."/>
            <person name="Wollenberg R.D."/>
            <person name="Larsen T.O."/>
            <person name="Sorensen J.L."/>
            <person name="Nielsen K.L."/>
            <person name="Sondergaard T.E."/>
        </authorList>
    </citation>
    <scope>NUCLEOTIDE SEQUENCE [LARGE SCALE GENOMIC DNA]</scope>
    <source>
        <strain evidence="2 3">AAU 773</strain>
    </source>
</reference>
<proteinExistence type="predicted"/>
<feature type="region of interest" description="Disordered" evidence="1">
    <location>
        <begin position="351"/>
        <end position="389"/>
    </location>
</feature>
<sequence length="418" mass="45784">MLPPVDESVLTDNPDFDKLYKSLSQDILHPDGSTKNDAAAKERDAVRQELKAYRLRATRQHLLKQAIAHATPQTTAPSTSAQPASGIAERKGIPQNQRTRSYLARTTSSSTTAAAAAAAAKAEAEAEAEAAEAALLSPTGKQQQLPPELLDLLLLLPDFLEKAPRQLLPQSSLRLLLGTRPFSRFPTHLPKLTPLLSKHLTTQSVALTRVLHPTTNASFLHRHTAHLPATTSALVGKLTATRLELTQSRLRTTTTLLNHLDQHARALAILVRALEAKHGPAAHSTALRSQLACLEAALWASSLRLLLAETKGRVYPPGSGGALRNYRRHLRDQQMRLEDASRVRERELEDYGVNVRSGAGGGSDSGSVQGQTGIESDSEDEKEMSAKERRMREMARIWREMEGRLTEIQADLDRLGRS</sequence>
<evidence type="ECO:0000313" key="3">
    <source>
        <dbReference type="Proteomes" id="UP001390339"/>
    </source>
</evidence>
<dbReference type="Proteomes" id="UP001390339">
    <property type="component" value="Unassembled WGS sequence"/>
</dbReference>
<protein>
    <submittedName>
        <fullName evidence="2">Uncharacterized protein</fullName>
    </submittedName>
</protein>
<keyword evidence="3" id="KW-1185">Reference proteome</keyword>
<feature type="compositionally biased region" description="Low complexity" evidence="1">
    <location>
        <begin position="70"/>
        <end position="85"/>
    </location>
</feature>
<evidence type="ECO:0000256" key="1">
    <source>
        <dbReference type="SAM" id="MobiDB-lite"/>
    </source>
</evidence>
<name>A0ABR2IGY3_9PEZI</name>
<feature type="region of interest" description="Disordered" evidence="1">
    <location>
        <begin position="69"/>
        <end position="108"/>
    </location>
</feature>
<feature type="compositionally biased region" description="Polar residues" evidence="1">
    <location>
        <begin position="94"/>
        <end position="108"/>
    </location>
</feature>
<organism evidence="2 3">
    <name type="scientific">Apiospora arundinis</name>
    <dbReference type="NCBI Taxonomy" id="335852"/>
    <lineage>
        <taxon>Eukaryota</taxon>
        <taxon>Fungi</taxon>
        <taxon>Dikarya</taxon>
        <taxon>Ascomycota</taxon>
        <taxon>Pezizomycotina</taxon>
        <taxon>Sordariomycetes</taxon>
        <taxon>Xylariomycetidae</taxon>
        <taxon>Amphisphaeriales</taxon>
        <taxon>Apiosporaceae</taxon>
        <taxon>Apiospora</taxon>
    </lineage>
</organism>
<dbReference type="EMBL" id="JAPCWZ010000005">
    <property type="protein sequence ID" value="KAK8862814.1"/>
    <property type="molecule type" value="Genomic_DNA"/>
</dbReference>
<gene>
    <name evidence="2" type="ORF">PGQ11_009049</name>
</gene>
<comment type="caution">
    <text evidence="2">The sequence shown here is derived from an EMBL/GenBank/DDBJ whole genome shotgun (WGS) entry which is preliminary data.</text>
</comment>